<dbReference type="SUPFAM" id="SSF54862">
    <property type="entry name" value="4Fe-4S ferredoxins"/>
    <property type="match status" value="1"/>
</dbReference>
<name>A0A6N4E688_9GAMM</name>
<dbReference type="InterPro" id="IPR029061">
    <property type="entry name" value="THDP-binding"/>
</dbReference>
<dbReference type="PROSITE" id="PS51379">
    <property type="entry name" value="4FE4S_FER_2"/>
    <property type="match status" value="2"/>
</dbReference>
<evidence type="ECO:0000256" key="14">
    <source>
        <dbReference type="PIRNR" id="PIRNR006439"/>
    </source>
</evidence>
<feature type="binding site" evidence="15">
    <location>
        <position position="601"/>
    </location>
    <ligand>
        <name>[4Fe-4S] cluster</name>
        <dbReference type="ChEBI" id="CHEBI:49883"/>
        <label>1</label>
    </ligand>
</feature>
<keyword evidence="5 14" id="KW-0813">Transport</keyword>
<evidence type="ECO:0000256" key="2">
    <source>
        <dbReference type="ARBA" id="ARBA00011238"/>
    </source>
</evidence>
<dbReference type="GO" id="GO:0051539">
    <property type="term" value="F:4 iron, 4 sulfur cluster binding"/>
    <property type="evidence" value="ECO:0007669"/>
    <property type="project" value="UniProtKB-UniRule"/>
</dbReference>
<proteinExistence type="predicted"/>
<dbReference type="GO" id="GO:0030976">
    <property type="term" value="F:thiamine pyrophosphate binding"/>
    <property type="evidence" value="ECO:0007669"/>
    <property type="project" value="InterPro"/>
</dbReference>
<dbReference type="InterPro" id="IPR017896">
    <property type="entry name" value="4Fe4S_Fe-S-bd"/>
</dbReference>
<evidence type="ECO:0000256" key="13">
    <source>
        <dbReference type="ARBA" id="ARBA00048332"/>
    </source>
</evidence>
<evidence type="ECO:0000256" key="7">
    <source>
        <dbReference type="ARBA" id="ARBA00022723"/>
    </source>
</evidence>
<dbReference type="InterPro" id="IPR045025">
    <property type="entry name" value="HACL1-like"/>
</dbReference>
<dbReference type="AlphaFoldDB" id="A0A6N4E688"/>
<dbReference type="InterPro" id="IPR017721">
    <property type="entry name" value="IorA"/>
</dbReference>
<evidence type="ECO:0000256" key="5">
    <source>
        <dbReference type="ARBA" id="ARBA00022448"/>
    </source>
</evidence>
<keyword evidence="18" id="KW-0670">Pyruvate</keyword>
<evidence type="ECO:0000256" key="11">
    <source>
        <dbReference type="ARBA" id="ARBA00023014"/>
    </source>
</evidence>
<evidence type="ECO:0000256" key="4">
    <source>
        <dbReference type="ARBA" id="ARBA00017710"/>
    </source>
</evidence>
<keyword evidence="11 14" id="KW-0411">Iron-sulfur</keyword>
<dbReference type="InterPro" id="IPR002880">
    <property type="entry name" value="Pyrv_Fd/Flavodoxin_OxRdtase_N"/>
</dbReference>
<dbReference type="FunFam" id="3.40.50.970:FF:000039">
    <property type="entry name" value="Indolepyruvate oxidoreductase subunit IorA"/>
    <property type="match status" value="1"/>
</dbReference>
<dbReference type="GO" id="GO:0044281">
    <property type="term" value="P:small molecule metabolic process"/>
    <property type="evidence" value="ECO:0007669"/>
    <property type="project" value="UniProtKB-ARBA"/>
</dbReference>
<evidence type="ECO:0000256" key="10">
    <source>
        <dbReference type="ARBA" id="ARBA00023004"/>
    </source>
</evidence>
<keyword evidence="9 14" id="KW-0560">Oxidoreductase</keyword>
<dbReference type="Pfam" id="PF01855">
    <property type="entry name" value="POR_N"/>
    <property type="match status" value="1"/>
</dbReference>
<sequence>MSGNEAVARGAWEAGCRVAAAYPGTPSTEILEYASQYPEIYSEWSINEKVSLEVAIGASLAGSRALCAMKHVGLNVASDALMTQTLVGADGGLVIAVADDVGLSSSQNEQDSRFWGRFAHVPILEPSDAQEAYEMTKFAFTLSEKFSTPVILRMTTRICHVKGVVTPGTRTEFELPEGFRKDVGRLVMTPANARHRIPRMFEREERMRQYSEESDLNTVREGSDRRIGFIASGPTYMHVQEASPQFSVLKLGLSYPVPIERIRAFAAGVDQLVVVEEVEPILETEIKAAGIPVVGKELLPRVGELAPDVLRPAIARLLGEEPEPQTPPPAAPPAIPDTQAQPGAGLFPRPPTMCVACPHLGIYYCLSKIRKTSISGDIGCYTLGAGHPWNALDTTICMGASMGVALGLDKGRVEADRDKKIIAVIGDSTFMHMGMQGLLDITYNRGNLTVLLLDNRAVGMTGGQYNPASGRDIHGADSLRIDFPKLCEALGVKPERIHEVNPYELPNLFKVLRQETAIEDTSVVITNQPCVLVDFYKGQPAYGVDDEKCTGCGNCLDAGCPAIAVTRRETVVKPNGKEKELAFVRIDSQACTGCDLCPKTCAPDAIVPLQGFTRQ</sequence>
<comment type="caution">
    <text evidence="18">The sequence shown here is derived from an EMBL/GenBank/DDBJ whole genome shotgun (WGS) entry which is preliminary data.</text>
</comment>
<feature type="binding site" evidence="15">
    <location>
        <position position="560"/>
    </location>
    <ligand>
        <name>[4Fe-4S] cluster</name>
        <dbReference type="ChEBI" id="CHEBI:49883"/>
        <label>2</label>
    </ligand>
</feature>
<evidence type="ECO:0000256" key="3">
    <source>
        <dbReference type="ARBA" id="ARBA00012812"/>
    </source>
</evidence>
<comment type="cofactor">
    <cofactor evidence="14 15">
        <name>[4Fe-4S] cluster</name>
        <dbReference type="ChEBI" id="CHEBI:49883"/>
    </cofactor>
    <text evidence="14 15">Binds 2 [4Fe-4S] clusters. In this family the first cluster has a non-standard and varying [4Fe-4S] binding motif CX(2)CX(2)CX(4-5)CP.</text>
</comment>
<feature type="binding site" evidence="15">
    <location>
        <position position="552"/>
    </location>
    <ligand>
        <name>[4Fe-4S] cluster</name>
        <dbReference type="ChEBI" id="CHEBI:49883"/>
        <label>1</label>
    </ligand>
</feature>
<keyword evidence="8 14" id="KW-0249">Electron transport</keyword>
<dbReference type="SUPFAM" id="SSF52922">
    <property type="entry name" value="TK C-terminal domain-like"/>
    <property type="match status" value="1"/>
</dbReference>
<evidence type="ECO:0000256" key="9">
    <source>
        <dbReference type="ARBA" id="ARBA00023002"/>
    </source>
</evidence>
<organism evidence="18 19">
    <name type="scientific">Candidatus Sedimenticola endophacoides</name>
    <dbReference type="NCBI Taxonomy" id="2548426"/>
    <lineage>
        <taxon>Bacteria</taxon>
        <taxon>Pseudomonadati</taxon>
        <taxon>Pseudomonadota</taxon>
        <taxon>Gammaproteobacteria</taxon>
        <taxon>Chromatiales</taxon>
        <taxon>Sedimenticolaceae</taxon>
        <taxon>Sedimenticola</taxon>
    </lineage>
</organism>
<evidence type="ECO:0000256" key="15">
    <source>
        <dbReference type="PIRSR" id="PIRSR006439-50"/>
    </source>
</evidence>
<feature type="domain" description="4Fe-4S ferredoxin-type" evidence="17">
    <location>
        <begin position="540"/>
        <end position="570"/>
    </location>
</feature>
<dbReference type="Proteomes" id="UP000250928">
    <property type="component" value="Unassembled WGS sequence"/>
</dbReference>
<keyword evidence="6 14" id="KW-0004">4Fe-4S</keyword>
<dbReference type="GO" id="GO:0046872">
    <property type="term" value="F:metal ion binding"/>
    <property type="evidence" value="ECO:0007669"/>
    <property type="project" value="UniProtKB-UniRule"/>
</dbReference>
<dbReference type="EC" id="1.2.7.8" evidence="3 14"/>
<protein>
    <recommendedName>
        <fullName evidence="4 14">Indolepyruvate oxidoreductase subunit IorA</fullName>
        <shortName evidence="14">IOR</shortName>
        <ecNumber evidence="3 14">1.2.7.8</ecNumber>
    </recommendedName>
    <alternativeName>
        <fullName evidence="12 14">Indolepyruvate ferredoxin oxidoreductase subunit alpha</fullName>
    </alternativeName>
</protein>
<dbReference type="PANTHER" id="PTHR43710:SF5">
    <property type="entry name" value="INDOLEPYRUVATE FERREDOXIN OXIDOREDUCTASE ALPHA SUBUNIT"/>
    <property type="match status" value="1"/>
</dbReference>
<feature type="binding site" evidence="15">
    <location>
        <position position="549"/>
    </location>
    <ligand>
        <name>[4Fe-4S] cluster</name>
        <dbReference type="ChEBI" id="CHEBI:49883"/>
        <label>1</label>
    </ligand>
</feature>
<feature type="binding site" evidence="15">
    <location>
        <position position="597"/>
    </location>
    <ligand>
        <name>[4Fe-4S] cluster</name>
        <dbReference type="ChEBI" id="CHEBI:49883"/>
        <label>2</label>
    </ligand>
</feature>
<dbReference type="CDD" id="cd02008">
    <property type="entry name" value="TPP_IOR_alpha"/>
    <property type="match status" value="1"/>
</dbReference>
<keyword evidence="7 14" id="KW-0479">Metal-binding</keyword>
<dbReference type="Pfam" id="PF02775">
    <property type="entry name" value="TPP_enzyme_C"/>
    <property type="match status" value="1"/>
</dbReference>
<evidence type="ECO:0000256" key="1">
    <source>
        <dbReference type="ARBA" id="ARBA00002995"/>
    </source>
</evidence>
<evidence type="ECO:0000256" key="6">
    <source>
        <dbReference type="ARBA" id="ARBA00022485"/>
    </source>
</evidence>
<feature type="region of interest" description="Disordered" evidence="16">
    <location>
        <begin position="320"/>
        <end position="343"/>
    </location>
</feature>
<dbReference type="Gene3D" id="3.30.70.20">
    <property type="match status" value="1"/>
</dbReference>
<dbReference type="PANTHER" id="PTHR43710">
    <property type="entry name" value="2-HYDROXYACYL-COA LYASE"/>
    <property type="match status" value="1"/>
</dbReference>
<dbReference type="InterPro" id="IPR011766">
    <property type="entry name" value="TPP_enzyme_TPP-bd"/>
</dbReference>
<reference evidence="18 19" key="1">
    <citation type="submission" date="2018-01" db="EMBL/GenBank/DDBJ databases">
        <title>Novel co-symbiosis in the lucinid bivalve Phacoides pectinatus.</title>
        <authorList>
            <person name="Lim S.J."/>
            <person name="Davis B.G."/>
            <person name="Gill D.E."/>
            <person name="Engel A.S."/>
            <person name="Anderson L.C."/>
            <person name="Campbell B.J."/>
        </authorList>
    </citation>
    <scope>NUCLEOTIDE SEQUENCE [LARGE SCALE GENOMIC DNA]</scope>
    <source>
        <strain evidence="18">N3_P5</strain>
    </source>
</reference>
<comment type="catalytic activity">
    <reaction evidence="13 14">
        <text>indole-3-pyruvate + 2 oxidized [2Fe-2S]-[ferredoxin] + CoA = (indol-3-yl)acetyl-CoA + 2 reduced [2Fe-2S]-[ferredoxin] + CO2 + H(+)</text>
        <dbReference type="Rhea" id="RHEA:12645"/>
        <dbReference type="Rhea" id="RHEA-COMP:10000"/>
        <dbReference type="Rhea" id="RHEA-COMP:10001"/>
        <dbReference type="ChEBI" id="CHEBI:15378"/>
        <dbReference type="ChEBI" id="CHEBI:16526"/>
        <dbReference type="ChEBI" id="CHEBI:17640"/>
        <dbReference type="ChEBI" id="CHEBI:33737"/>
        <dbReference type="ChEBI" id="CHEBI:33738"/>
        <dbReference type="ChEBI" id="CHEBI:57271"/>
        <dbReference type="ChEBI" id="CHEBI:57287"/>
        <dbReference type="EC" id="1.2.7.8"/>
    </reaction>
</comment>
<evidence type="ECO:0000256" key="16">
    <source>
        <dbReference type="SAM" id="MobiDB-lite"/>
    </source>
</evidence>
<keyword evidence="10 14" id="KW-0408">Iron</keyword>
<dbReference type="Pfam" id="PF13237">
    <property type="entry name" value="Fer4_10"/>
    <property type="match status" value="1"/>
</dbReference>
<evidence type="ECO:0000313" key="19">
    <source>
        <dbReference type="Proteomes" id="UP000250928"/>
    </source>
</evidence>
<comment type="subunit">
    <text evidence="2">Heterodimer of the IorA and IorB subunits.</text>
</comment>
<feature type="binding site" evidence="15">
    <location>
        <position position="555"/>
    </location>
    <ligand>
        <name>[4Fe-4S] cluster</name>
        <dbReference type="ChEBI" id="CHEBI:49883"/>
        <label>1</label>
    </ligand>
</feature>
<dbReference type="InterPro" id="IPR009014">
    <property type="entry name" value="Transketo_C/PFOR_II"/>
</dbReference>
<evidence type="ECO:0000259" key="17">
    <source>
        <dbReference type="PROSITE" id="PS51379"/>
    </source>
</evidence>
<dbReference type="PIRSF" id="PIRSF006439">
    <property type="entry name" value="Indolepyruvate_ferr_oxidored"/>
    <property type="match status" value="1"/>
</dbReference>
<evidence type="ECO:0000256" key="8">
    <source>
        <dbReference type="ARBA" id="ARBA00022982"/>
    </source>
</evidence>
<gene>
    <name evidence="18" type="ORF">C3L24_02210</name>
</gene>
<comment type="function">
    <text evidence="1 14">Catalyzes the ferredoxin-dependent oxidative decarboxylation of arylpyruvates.</text>
</comment>
<feature type="compositionally biased region" description="Pro residues" evidence="16">
    <location>
        <begin position="324"/>
        <end position="335"/>
    </location>
</feature>
<feature type="domain" description="4Fe-4S ferredoxin-type" evidence="17">
    <location>
        <begin position="582"/>
        <end position="611"/>
    </location>
</feature>
<evidence type="ECO:0000313" key="18">
    <source>
        <dbReference type="EMBL" id="PUE04975.1"/>
    </source>
</evidence>
<dbReference type="SUPFAM" id="SSF52518">
    <property type="entry name" value="Thiamin diphosphate-binding fold (THDP-binding)"/>
    <property type="match status" value="2"/>
</dbReference>
<feature type="binding site" evidence="15">
    <location>
        <position position="594"/>
    </location>
    <ligand>
        <name>[4Fe-4S] cluster</name>
        <dbReference type="ChEBI" id="CHEBI:49883"/>
        <label>2</label>
    </ligand>
</feature>
<dbReference type="GO" id="GO:0043805">
    <property type="term" value="F:indolepyruvate ferredoxin oxidoreductase activity"/>
    <property type="evidence" value="ECO:0007669"/>
    <property type="project" value="UniProtKB-UniRule"/>
</dbReference>
<accession>A0A6N4E688</accession>
<dbReference type="Gene3D" id="3.40.50.970">
    <property type="match status" value="2"/>
</dbReference>
<dbReference type="EMBL" id="PQCO01000102">
    <property type="protein sequence ID" value="PUE04975.1"/>
    <property type="molecule type" value="Genomic_DNA"/>
</dbReference>
<feature type="binding site" evidence="15">
    <location>
        <position position="591"/>
    </location>
    <ligand>
        <name>[4Fe-4S] cluster</name>
        <dbReference type="ChEBI" id="CHEBI:49883"/>
        <label>2</label>
    </ligand>
</feature>
<evidence type="ECO:0000256" key="12">
    <source>
        <dbReference type="ARBA" id="ARBA00030514"/>
    </source>
</evidence>
<dbReference type="CDD" id="cd07034">
    <property type="entry name" value="TPP_PYR_PFOR_IOR-alpha_like"/>
    <property type="match status" value="1"/>
</dbReference>